<dbReference type="EMBL" id="UZAL01036890">
    <property type="protein sequence ID" value="VDP70725.1"/>
    <property type="molecule type" value="Genomic_DNA"/>
</dbReference>
<reference evidence="1 2" key="1">
    <citation type="submission" date="2018-11" db="EMBL/GenBank/DDBJ databases">
        <authorList>
            <consortium name="Pathogen Informatics"/>
        </authorList>
    </citation>
    <scope>NUCLEOTIDE SEQUENCE [LARGE SCALE GENOMIC DNA]</scope>
    <source>
        <strain>Denwood</strain>
        <strain evidence="2">Zambia</strain>
    </source>
</reference>
<name>A0A3P8GW22_9TREM</name>
<evidence type="ECO:0000313" key="2">
    <source>
        <dbReference type="Proteomes" id="UP000269396"/>
    </source>
</evidence>
<dbReference type="Proteomes" id="UP000269396">
    <property type="component" value="Unassembled WGS sequence"/>
</dbReference>
<dbReference type="AlphaFoldDB" id="A0A3P8GW22"/>
<evidence type="ECO:0000313" key="1">
    <source>
        <dbReference type="EMBL" id="VDP70725.1"/>
    </source>
</evidence>
<protein>
    <submittedName>
        <fullName evidence="1">Uncharacterized protein</fullName>
    </submittedName>
</protein>
<organism evidence="1 2">
    <name type="scientific">Schistosoma mattheei</name>
    <dbReference type="NCBI Taxonomy" id="31246"/>
    <lineage>
        <taxon>Eukaryota</taxon>
        <taxon>Metazoa</taxon>
        <taxon>Spiralia</taxon>
        <taxon>Lophotrochozoa</taxon>
        <taxon>Platyhelminthes</taxon>
        <taxon>Trematoda</taxon>
        <taxon>Digenea</taxon>
        <taxon>Strigeidida</taxon>
        <taxon>Schistosomatoidea</taxon>
        <taxon>Schistosomatidae</taxon>
        <taxon>Schistosoma</taxon>
    </lineage>
</organism>
<gene>
    <name evidence="1" type="ORF">SMTD_LOCUS16219</name>
</gene>
<proteinExistence type="predicted"/>
<accession>A0A3P8GW22</accession>
<keyword evidence="2" id="KW-1185">Reference proteome</keyword>
<sequence length="65" mass="7537">MAFINSVRSVNFVRSVRSFSTTDTLISESDRLLYNAILYIKKKINKNIGVRFVFMKLYSAISIKK</sequence>